<keyword evidence="4 11" id="KW-0963">Cytoplasm</keyword>
<evidence type="ECO:0000256" key="1">
    <source>
        <dbReference type="ARBA" id="ARBA00004496"/>
    </source>
</evidence>
<evidence type="ECO:0000256" key="7">
    <source>
        <dbReference type="ARBA" id="ARBA00022840"/>
    </source>
</evidence>
<keyword evidence="5 11" id="KW-0436">Ligase</keyword>
<dbReference type="SUPFAM" id="SSF109604">
    <property type="entry name" value="HD-domain/PDEase-like"/>
    <property type="match status" value="1"/>
</dbReference>
<comment type="subunit">
    <text evidence="3 11">Tetramer of two alpha and two beta subunits.</text>
</comment>
<protein>
    <recommendedName>
        <fullName evidence="11">Glycine--tRNA ligase beta subunit</fullName>
        <ecNumber evidence="11">6.1.1.14</ecNumber>
    </recommendedName>
    <alternativeName>
        <fullName evidence="11">Glycyl-tRNA synthetase beta subunit</fullName>
        <shortName evidence="11">GlyRS</shortName>
    </alternativeName>
</protein>
<keyword evidence="14" id="KW-1185">Reference proteome</keyword>
<evidence type="ECO:0000256" key="2">
    <source>
        <dbReference type="ARBA" id="ARBA00008226"/>
    </source>
</evidence>
<sequence>MRQQNLLIELGTEELPPKALKQLSESFSNAVVSGLQQAELTHGQVKPYATPRRLAVYIESLAEQQADKVVEKRGPSVDVAFDAEGKPTKAAEGWARSKGITVDQAERLSSDKGEWLLHKAEVKGQTLSELLPEIVEQALKQLPIPKPMRWGDSDAQFIRPVHTYTLLYGDQLIAGTALGIASARHIQGHRFHSPQGFELQHADDYETALHDAYVIADFAKRQKKIADAIAARAAELAGRIAPDAELLEEVTALVEWPVVLDASFSKDFLDVPKEPLIVTMKDDQRYFPLEDENGQLLPRFIFVTNIESHDASQIIAGNERVVTPRLADAQFFFNSDKKHRLESRLQDLANVLFQKQLGSMADKCERISALAGKIASRMQTDASVATRAGLLAKADLATQMVSEFPETQGVMGMHYARHDGEGEAVASAIYEHYLPRFSGDVLPTSAAGAAVALADKLDTLVGIFGIGQVPKGDRDPFALRRAAIGLLRIIAETPLALDLRDLVQDARDGFGERLTNKDTVEQVVEFVLSRCRPWYQEQGIAVDVIQAVLANRPTRPADIDARVRAVSEFRGLEQAASLAAANKRVSNILAKLDGELPQQVDSQLLVAPQEKHLAEQLTAVEAIVTPAVAAGNYTVALKALAELRDSIDAFFDNVMVNDDDAAIRQNRQALLNQLRQAFLQIADISLLQ</sequence>
<comment type="catalytic activity">
    <reaction evidence="10 11">
        <text>tRNA(Gly) + glycine + ATP = glycyl-tRNA(Gly) + AMP + diphosphate</text>
        <dbReference type="Rhea" id="RHEA:16013"/>
        <dbReference type="Rhea" id="RHEA-COMP:9664"/>
        <dbReference type="Rhea" id="RHEA-COMP:9683"/>
        <dbReference type="ChEBI" id="CHEBI:30616"/>
        <dbReference type="ChEBI" id="CHEBI:33019"/>
        <dbReference type="ChEBI" id="CHEBI:57305"/>
        <dbReference type="ChEBI" id="CHEBI:78442"/>
        <dbReference type="ChEBI" id="CHEBI:78522"/>
        <dbReference type="ChEBI" id="CHEBI:456215"/>
        <dbReference type="EC" id="6.1.1.14"/>
    </reaction>
</comment>
<name>K2KLG1_9GAMM</name>
<dbReference type="PANTHER" id="PTHR30075">
    <property type="entry name" value="GLYCYL-TRNA SYNTHETASE"/>
    <property type="match status" value="1"/>
</dbReference>
<keyword evidence="8 11" id="KW-0648">Protein biosynthesis</keyword>
<dbReference type="OrthoDB" id="9775440at2"/>
<evidence type="ECO:0000313" key="13">
    <source>
        <dbReference type="EMBL" id="EKE83369.1"/>
    </source>
</evidence>
<dbReference type="NCBIfam" id="TIGR00211">
    <property type="entry name" value="glyS"/>
    <property type="match status" value="1"/>
</dbReference>
<dbReference type="Gene3D" id="1.10.730.10">
    <property type="entry name" value="Isoleucyl-tRNA Synthetase, Domain 1"/>
    <property type="match status" value="1"/>
</dbReference>
<dbReference type="HAMAP" id="MF_00255">
    <property type="entry name" value="Gly_tRNA_synth_beta"/>
    <property type="match status" value="1"/>
</dbReference>
<keyword evidence="7 11" id="KW-0067">ATP-binding</keyword>
<dbReference type="GO" id="GO:0005829">
    <property type="term" value="C:cytosol"/>
    <property type="evidence" value="ECO:0007669"/>
    <property type="project" value="TreeGrafter"/>
</dbReference>
<dbReference type="eggNOG" id="COG0751">
    <property type="taxonomic scope" value="Bacteria"/>
</dbReference>
<dbReference type="GO" id="GO:0005524">
    <property type="term" value="F:ATP binding"/>
    <property type="evidence" value="ECO:0007669"/>
    <property type="project" value="UniProtKB-UniRule"/>
</dbReference>
<evidence type="ECO:0000256" key="9">
    <source>
        <dbReference type="ARBA" id="ARBA00023146"/>
    </source>
</evidence>
<dbReference type="Pfam" id="PF05746">
    <property type="entry name" value="DALR_1"/>
    <property type="match status" value="1"/>
</dbReference>
<dbReference type="InterPro" id="IPR008909">
    <property type="entry name" value="DALR_anticod-bd"/>
</dbReference>
<dbReference type="PATRIC" id="fig|740709.3.peg.1640"/>
<dbReference type="EC" id="6.1.1.14" evidence="11"/>
<dbReference type="STRING" id="740709.A10D4_08097"/>
<keyword evidence="9 11" id="KW-0030">Aminoacyl-tRNA synthetase</keyword>
<gene>
    <name evidence="11 13" type="primary">glyS</name>
    <name evidence="13" type="ORF">A10D4_08097</name>
</gene>
<accession>K2KLG1</accession>
<dbReference type="PRINTS" id="PR01045">
    <property type="entry name" value="TRNASYNTHGB"/>
</dbReference>
<proteinExistence type="inferred from homology"/>
<comment type="subcellular location">
    <subcellularLocation>
        <location evidence="1 11">Cytoplasm</location>
    </subcellularLocation>
</comment>
<evidence type="ECO:0000313" key="14">
    <source>
        <dbReference type="Proteomes" id="UP000014115"/>
    </source>
</evidence>
<dbReference type="PROSITE" id="PS50861">
    <property type="entry name" value="AA_TRNA_LIGASE_II_GLYAB"/>
    <property type="match status" value="1"/>
</dbReference>
<feature type="domain" description="DALR anticodon binding" evidence="12">
    <location>
        <begin position="580"/>
        <end position="678"/>
    </location>
</feature>
<dbReference type="GO" id="GO:0004814">
    <property type="term" value="F:arginine-tRNA ligase activity"/>
    <property type="evidence" value="ECO:0007669"/>
    <property type="project" value="InterPro"/>
</dbReference>
<dbReference type="InterPro" id="IPR006194">
    <property type="entry name" value="Gly-tRNA-synth_heterodimer"/>
</dbReference>
<dbReference type="RefSeq" id="WP_008488853.1">
    <property type="nucleotide sequence ID" value="NZ_AMRG01000009.1"/>
</dbReference>
<evidence type="ECO:0000256" key="11">
    <source>
        <dbReference type="HAMAP-Rule" id="MF_00255"/>
    </source>
</evidence>
<evidence type="ECO:0000256" key="8">
    <source>
        <dbReference type="ARBA" id="ARBA00022917"/>
    </source>
</evidence>
<dbReference type="Pfam" id="PF02092">
    <property type="entry name" value="tRNA_synt_2f"/>
    <property type="match status" value="1"/>
</dbReference>
<comment type="caution">
    <text evidence="13">The sequence shown here is derived from an EMBL/GenBank/DDBJ whole genome shotgun (WGS) entry which is preliminary data.</text>
</comment>
<evidence type="ECO:0000256" key="10">
    <source>
        <dbReference type="ARBA" id="ARBA00047937"/>
    </source>
</evidence>
<keyword evidence="6 11" id="KW-0547">Nucleotide-binding</keyword>
<evidence type="ECO:0000256" key="5">
    <source>
        <dbReference type="ARBA" id="ARBA00022598"/>
    </source>
</evidence>
<dbReference type="PANTHER" id="PTHR30075:SF2">
    <property type="entry name" value="GLYCINE--TRNA LIGASE, CHLOROPLASTIC_MITOCHONDRIAL 2"/>
    <property type="match status" value="1"/>
</dbReference>
<comment type="similarity">
    <text evidence="2 11">Belongs to the class-II aminoacyl-tRNA synthetase family.</text>
</comment>
<evidence type="ECO:0000256" key="4">
    <source>
        <dbReference type="ARBA" id="ARBA00022490"/>
    </source>
</evidence>
<evidence type="ECO:0000256" key="3">
    <source>
        <dbReference type="ARBA" id="ARBA00011209"/>
    </source>
</evidence>
<reference evidence="13 14" key="1">
    <citation type="journal article" date="2012" name="J. Bacteriol.">
        <title>Genome Sequence of Idiomarina xiamenensis Type Strain 10-D-4.</title>
        <authorList>
            <person name="Lai Q."/>
            <person name="Wang L."/>
            <person name="Wang W."/>
            <person name="Shao Z."/>
        </authorList>
    </citation>
    <scope>NUCLEOTIDE SEQUENCE [LARGE SCALE GENOMIC DNA]</scope>
    <source>
        <strain evidence="13 14">10-D-4</strain>
    </source>
</reference>
<dbReference type="AlphaFoldDB" id="K2KLG1"/>
<dbReference type="Proteomes" id="UP000014115">
    <property type="component" value="Unassembled WGS sequence"/>
</dbReference>
<dbReference type="InterPro" id="IPR015944">
    <property type="entry name" value="Gly-tRNA-synth_bsu"/>
</dbReference>
<dbReference type="EMBL" id="AMRG01000009">
    <property type="protein sequence ID" value="EKE83369.1"/>
    <property type="molecule type" value="Genomic_DNA"/>
</dbReference>
<dbReference type="GO" id="GO:0006426">
    <property type="term" value="P:glycyl-tRNA aminoacylation"/>
    <property type="evidence" value="ECO:0007669"/>
    <property type="project" value="UniProtKB-UniRule"/>
</dbReference>
<dbReference type="GO" id="GO:0006420">
    <property type="term" value="P:arginyl-tRNA aminoacylation"/>
    <property type="evidence" value="ECO:0007669"/>
    <property type="project" value="InterPro"/>
</dbReference>
<dbReference type="GO" id="GO:0004820">
    <property type="term" value="F:glycine-tRNA ligase activity"/>
    <property type="evidence" value="ECO:0007669"/>
    <property type="project" value="UniProtKB-UniRule"/>
</dbReference>
<organism evidence="13 14">
    <name type="scientific">Idiomarina xiamenensis 10-D-4</name>
    <dbReference type="NCBI Taxonomy" id="740709"/>
    <lineage>
        <taxon>Bacteria</taxon>
        <taxon>Pseudomonadati</taxon>
        <taxon>Pseudomonadota</taxon>
        <taxon>Gammaproteobacteria</taxon>
        <taxon>Alteromonadales</taxon>
        <taxon>Idiomarinaceae</taxon>
        <taxon>Idiomarina</taxon>
    </lineage>
</organism>
<evidence type="ECO:0000256" key="6">
    <source>
        <dbReference type="ARBA" id="ARBA00022741"/>
    </source>
</evidence>
<evidence type="ECO:0000259" key="12">
    <source>
        <dbReference type="Pfam" id="PF05746"/>
    </source>
</evidence>